<proteinExistence type="evidence at transcript level"/>
<dbReference type="SMART" id="SM01224">
    <property type="entry name" value="G_gamma"/>
    <property type="match status" value="1"/>
</dbReference>
<evidence type="ECO:0000256" key="5">
    <source>
        <dbReference type="RuleBase" id="RU004973"/>
    </source>
</evidence>
<dbReference type="EMBL" id="LN830717">
    <property type="protein sequence ID" value="CFW94226.1"/>
    <property type="molecule type" value="mRNA"/>
</dbReference>
<comment type="subunit">
    <text evidence="5">G proteins are composed of 3 units; alpha, beta and gamma.</text>
</comment>
<keyword evidence="3 5" id="KW-0472">Membrane</keyword>
<evidence type="ECO:0000256" key="2">
    <source>
        <dbReference type="ARBA" id="ARBA00022475"/>
    </source>
</evidence>
<dbReference type="InterPro" id="IPR015898">
    <property type="entry name" value="G-protein_gamma-like_dom"/>
</dbReference>
<gene>
    <name evidence="7" type="primary">Eka-G protein gamma 1</name>
</gene>
<dbReference type="GO" id="GO:0031681">
    <property type="term" value="F:G-protein beta-subunit binding"/>
    <property type="evidence" value="ECO:0007669"/>
    <property type="project" value="InterPro"/>
</dbReference>
<dbReference type="SUPFAM" id="SSF48670">
    <property type="entry name" value="Transducin (heterotrimeric G protein), gamma chain"/>
    <property type="match status" value="1"/>
</dbReference>
<accession>A0A0F7VJE4</accession>
<keyword evidence="2 5" id="KW-1003">Cell membrane</keyword>
<protein>
    <recommendedName>
        <fullName evidence="5">Guanine nucleotide-binding protein subunit gamma</fullName>
    </recommendedName>
</protein>
<name>A0A0F7VJE4_9BILA</name>
<dbReference type="PROSITE" id="PS50058">
    <property type="entry name" value="G_PROTEIN_GAMMA"/>
    <property type="match status" value="1"/>
</dbReference>
<dbReference type="SMART" id="SM00224">
    <property type="entry name" value="GGL"/>
    <property type="match status" value="1"/>
</dbReference>
<keyword evidence="4 5" id="KW-0807">Transducer</keyword>
<dbReference type="AlphaFoldDB" id="A0A0F7VJE4"/>
<reference evidence="7" key="1">
    <citation type="submission" date="2015-03" db="EMBL/GenBank/DDBJ databases">
        <title>Different light-mediated pathways in the principle and secondary eyes of a spider and the eyes of an onychophoran.</title>
        <authorList>
            <person name="Samadi L."/>
            <person name="Schmid A."/>
            <person name="Eriksson B.J."/>
        </authorList>
    </citation>
    <scope>NUCLEOTIDE SEQUENCE</scope>
    <source>
        <strain evidence="7">Ek4</strain>
    </source>
</reference>
<comment type="function">
    <text evidence="5">Guanine nucleotide-binding proteins (G proteins) are involved as a modulator or transducer in various transmembrane signaling systems. The beta and gamma chains are required for the GTPase activity, for replacement of GDP by GTP, and for G protein-effector interaction.</text>
</comment>
<dbReference type="PANTHER" id="PTHR15936">
    <property type="entry name" value="GUANINE NUCLEOTIDE-BINDING PROTEIN G I /G S /G O GAMMA-13 SUBUNIT"/>
    <property type="match status" value="1"/>
</dbReference>
<comment type="similarity">
    <text evidence="1 5">Belongs to the G protein gamma family.</text>
</comment>
<evidence type="ECO:0000256" key="1">
    <source>
        <dbReference type="ARBA" id="ARBA00007431"/>
    </source>
</evidence>
<evidence type="ECO:0000256" key="3">
    <source>
        <dbReference type="ARBA" id="ARBA00023136"/>
    </source>
</evidence>
<keyword evidence="5" id="KW-0449">Lipoprotein</keyword>
<dbReference type="GO" id="GO:0007200">
    <property type="term" value="P:phospholipase C-activating G protein-coupled receptor signaling pathway"/>
    <property type="evidence" value="ECO:0007669"/>
    <property type="project" value="InterPro"/>
</dbReference>
<dbReference type="PRINTS" id="PR00321">
    <property type="entry name" value="GPROTEING"/>
</dbReference>
<organism evidence="7">
    <name type="scientific">Euperipatoides kanangrensis</name>
    <dbReference type="NCBI Taxonomy" id="488523"/>
    <lineage>
        <taxon>Eukaryota</taxon>
        <taxon>Metazoa</taxon>
        <taxon>Ecdysozoa</taxon>
        <taxon>Onychophora</taxon>
        <taxon>Udeonychophora</taxon>
        <taxon>Euonychophora</taxon>
        <taxon>Peripatopsidae</taxon>
        <taxon>Euperipatoides</taxon>
    </lineage>
</organism>
<evidence type="ECO:0000313" key="7">
    <source>
        <dbReference type="EMBL" id="CFW94226.1"/>
    </source>
</evidence>
<dbReference type="InterPro" id="IPR001770">
    <property type="entry name" value="G-protein_gamma"/>
</dbReference>
<dbReference type="Gene3D" id="4.10.260.10">
    <property type="entry name" value="Transducin (heterotrimeric G protein), gamma chain"/>
    <property type="match status" value="1"/>
</dbReference>
<feature type="domain" description="G protein gamma" evidence="6">
    <location>
        <begin position="1"/>
        <end position="64"/>
    </location>
</feature>
<dbReference type="GO" id="GO:0005834">
    <property type="term" value="C:heterotrimeric G-protein complex"/>
    <property type="evidence" value="ECO:0007669"/>
    <property type="project" value="InterPro"/>
</dbReference>
<dbReference type="PANTHER" id="PTHR15936:SF2">
    <property type="entry name" value="GUANINE NUCLEOTIDE-BINDING PROTEIN G(I)_G(S)_G(O) SUBUNIT GAMMA-13"/>
    <property type="match status" value="1"/>
</dbReference>
<evidence type="ECO:0000259" key="6">
    <source>
        <dbReference type="PROSITE" id="PS50058"/>
    </source>
</evidence>
<evidence type="ECO:0000256" key="4">
    <source>
        <dbReference type="ARBA" id="ARBA00023224"/>
    </source>
</evidence>
<dbReference type="CDD" id="cd00068">
    <property type="entry name" value="GGL"/>
    <property type="match status" value="1"/>
</dbReference>
<dbReference type="InterPro" id="IPR036284">
    <property type="entry name" value="GGL_sf"/>
</dbReference>
<comment type="subcellular location">
    <subcellularLocation>
        <location evidence="5">Cell membrane</location>
        <topology evidence="5">Lipid-anchor</topology>
        <orientation evidence="5">Cytoplasmic side</orientation>
    </subcellularLocation>
</comment>
<dbReference type="Pfam" id="PF00631">
    <property type="entry name" value="G-gamma"/>
    <property type="match status" value="1"/>
</dbReference>
<sequence>MDKAALRGQVESLKYQVKLERMPTSKSIAEMRAFIEEHEKDDPLVNPVDKKLNPWAEKGKCAIL</sequence>
<dbReference type="GO" id="GO:0050909">
    <property type="term" value="P:sensory perception of taste"/>
    <property type="evidence" value="ECO:0007669"/>
    <property type="project" value="InterPro"/>
</dbReference>
<dbReference type="InterPro" id="IPR039227">
    <property type="entry name" value="GNG13"/>
</dbReference>